<dbReference type="UniPathway" id="UPA00782"/>
<dbReference type="GO" id="GO:0051539">
    <property type="term" value="F:4 iron, 4 sulfur cluster binding"/>
    <property type="evidence" value="ECO:0007669"/>
    <property type="project" value="UniProtKB-KW"/>
</dbReference>
<proteinExistence type="predicted"/>
<dbReference type="SFLD" id="SFLDS00029">
    <property type="entry name" value="Radical_SAM"/>
    <property type="match status" value="1"/>
</dbReference>
<dbReference type="Pfam" id="PF04055">
    <property type="entry name" value="Radical_SAM"/>
    <property type="match status" value="1"/>
</dbReference>
<evidence type="ECO:0000313" key="8">
    <source>
        <dbReference type="EMBL" id="ADX83681.1"/>
    </source>
</evidence>
<keyword evidence="9" id="KW-1185">Reference proteome</keyword>
<evidence type="ECO:0000256" key="5">
    <source>
        <dbReference type="ARBA" id="ARBA00023004"/>
    </source>
</evidence>
<feature type="domain" description="Radical SAM core" evidence="7">
    <location>
        <begin position="3"/>
        <end position="165"/>
    </location>
</feature>
<keyword evidence="2" id="KW-0004">4Fe-4S</keyword>
<comment type="cofactor">
    <cofactor evidence="1">
        <name>[4Fe-4S] cluster</name>
        <dbReference type="ChEBI" id="CHEBI:49883"/>
    </cofactor>
</comment>
<dbReference type="GO" id="GO:0046872">
    <property type="term" value="F:metal ion binding"/>
    <property type="evidence" value="ECO:0007669"/>
    <property type="project" value="UniProtKB-KW"/>
</dbReference>
<dbReference type="InterPro" id="IPR013785">
    <property type="entry name" value="Aldolase_TIM"/>
</dbReference>
<protein>
    <submittedName>
        <fullName evidence="8">Radical SAM domain protein</fullName>
    </submittedName>
</protein>
<keyword evidence="4" id="KW-0479">Metal-binding</keyword>
<keyword evidence="3" id="KW-0949">S-adenosyl-L-methionine</keyword>
<dbReference type="PROSITE" id="PS01305">
    <property type="entry name" value="MOAA_NIFB_PQQE"/>
    <property type="match status" value="1"/>
</dbReference>
<dbReference type="SFLD" id="SFLDG01067">
    <property type="entry name" value="SPASM/twitch_domain_containing"/>
    <property type="match status" value="1"/>
</dbReference>
<accession>F0NLJ0</accession>
<dbReference type="GO" id="GO:0003824">
    <property type="term" value="F:catalytic activity"/>
    <property type="evidence" value="ECO:0007669"/>
    <property type="project" value="InterPro"/>
</dbReference>
<dbReference type="PANTHER" id="PTHR43787:SF3">
    <property type="entry name" value="ARYLSULFATASE REGULATORY PROTEIN"/>
    <property type="match status" value="1"/>
</dbReference>
<dbReference type="PANTHER" id="PTHR43787">
    <property type="entry name" value="FEMO COFACTOR BIOSYNTHESIS PROTEIN NIFB-RELATED"/>
    <property type="match status" value="1"/>
</dbReference>
<reference evidence="8 9" key="1">
    <citation type="journal article" date="2011" name="J. Bacteriol.">
        <title>Genome analyses of icelandic strains of Sulfolobus islandicus, model organisms for genetic and virus-host interaction studies.</title>
        <authorList>
            <person name="Guo L."/>
            <person name="Brugger K."/>
            <person name="Liu C."/>
            <person name="Shah S.A."/>
            <person name="Zheng H."/>
            <person name="Zhu Y."/>
            <person name="Wang S."/>
            <person name="Lillestol R.K."/>
            <person name="Chen L."/>
            <person name="Frank J."/>
            <person name="Prangishvili D."/>
            <person name="Paulin L."/>
            <person name="She Q."/>
            <person name="Huang L."/>
            <person name="Garrett R.A."/>
        </authorList>
    </citation>
    <scope>NUCLEOTIDE SEQUENCE [LARGE SCALE GENOMIC DNA]</scope>
    <source>
        <strain evidence="8 9">HVE10/4</strain>
    </source>
</reference>
<dbReference type="RefSeq" id="WP_014513125.1">
    <property type="nucleotide sequence ID" value="NC_017275.1"/>
</dbReference>
<sequence length="295" mass="34375">MLSEQCNFRCFYCYERFSNNKLNDLDQRIIKFIHKLVNDYDIHSIVMSFFGGEPMLYYDKIIKIMEYTNSIVNTYGDMTTNGYLLSIEKFEKLVKLNVREYQITFDGYKDYHDKFRVTVGKTPTFDRIFKNIISYKNVKSDFKVKIRIHIHKNNSSSVKKLIDLLADYLGNDKRYSILIRSISKLGGSNDEMISLPSREEVEDVLAYAKSKGLSIAMPIHNICYASLPNSIVIRSDGKISKCTVDLYSDRNIIGYLDSDGNLRLDQNKLRFWTRGFFTGDLKELRCPLTGEDNYD</sequence>
<dbReference type="SUPFAM" id="SSF102114">
    <property type="entry name" value="Radical SAM enzymes"/>
    <property type="match status" value="1"/>
</dbReference>
<evidence type="ECO:0000256" key="1">
    <source>
        <dbReference type="ARBA" id="ARBA00001966"/>
    </source>
</evidence>
<dbReference type="InterPro" id="IPR058240">
    <property type="entry name" value="rSAM_sf"/>
</dbReference>
<name>F0NLJ0_SACI0</name>
<dbReference type="EMBL" id="CP002426">
    <property type="protein sequence ID" value="ADX83681.1"/>
    <property type="molecule type" value="Genomic_DNA"/>
</dbReference>
<dbReference type="InterPro" id="IPR000385">
    <property type="entry name" value="MoaA_NifB_PqqE_Fe-S-bd_CS"/>
</dbReference>
<gene>
    <name evidence="8" type="ordered locus">SiH_2341</name>
</gene>
<dbReference type="InterPro" id="IPR007197">
    <property type="entry name" value="rSAM"/>
</dbReference>
<evidence type="ECO:0000256" key="2">
    <source>
        <dbReference type="ARBA" id="ARBA00022485"/>
    </source>
</evidence>
<evidence type="ECO:0000256" key="6">
    <source>
        <dbReference type="ARBA" id="ARBA00023014"/>
    </source>
</evidence>
<dbReference type="Proteomes" id="UP000006395">
    <property type="component" value="Chromosome"/>
</dbReference>
<dbReference type="KEGG" id="sih:SiH_2341"/>
<dbReference type="HOGENOM" id="CLU_009273_3_1_2"/>
<evidence type="ECO:0000313" key="9">
    <source>
        <dbReference type="Proteomes" id="UP000006395"/>
    </source>
</evidence>
<evidence type="ECO:0000259" key="7">
    <source>
        <dbReference type="Pfam" id="PF04055"/>
    </source>
</evidence>
<evidence type="ECO:0000256" key="4">
    <source>
        <dbReference type="ARBA" id="ARBA00022723"/>
    </source>
</evidence>
<dbReference type="CDD" id="cd01335">
    <property type="entry name" value="Radical_SAM"/>
    <property type="match status" value="1"/>
</dbReference>
<dbReference type="GeneID" id="12416468"/>
<keyword evidence="5" id="KW-0408">Iron</keyword>
<dbReference type="Gene3D" id="3.20.20.70">
    <property type="entry name" value="Aldolase class I"/>
    <property type="match status" value="1"/>
</dbReference>
<organism evidence="8 9">
    <name type="scientific">Saccharolobus islandicus (strain HVE10/4)</name>
    <name type="common">Sulfolobus islandicus</name>
    <dbReference type="NCBI Taxonomy" id="930943"/>
    <lineage>
        <taxon>Archaea</taxon>
        <taxon>Thermoproteota</taxon>
        <taxon>Thermoprotei</taxon>
        <taxon>Sulfolobales</taxon>
        <taxon>Sulfolobaceae</taxon>
        <taxon>Saccharolobus</taxon>
    </lineage>
</organism>
<dbReference type="AlphaFoldDB" id="F0NLJ0"/>
<keyword evidence="6" id="KW-0411">Iron-sulfur</keyword>
<evidence type="ECO:0000256" key="3">
    <source>
        <dbReference type="ARBA" id="ARBA00022691"/>
    </source>
</evidence>